<comment type="similarity">
    <text evidence="2">Belongs to the SusD family.</text>
</comment>
<gene>
    <name evidence="9" type="ORF">SAMN05421827_102148</name>
</gene>
<evidence type="ECO:0000313" key="9">
    <source>
        <dbReference type="EMBL" id="SDF92904.1"/>
    </source>
</evidence>
<dbReference type="Gene3D" id="1.25.40.390">
    <property type="match status" value="1"/>
</dbReference>
<evidence type="ECO:0000259" key="8">
    <source>
        <dbReference type="Pfam" id="PF14322"/>
    </source>
</evidence>
<dbReference type="Pfam" id="PF07980">
    <property type="entry name" value="SusD_RagB"/>
    <property type="match status" value="1"/>
</dbReference>
<dbReference type="SUPFAM" id="SSF48452">
    <property type="entry name" value="TPR-like"/>
    <property type="match status" value="1"/>
</dbReference>
<keyword evidence="4" id="KW-0472">Membrane</keyword>
<accession>A0A1G7Q331</accession>
<dbReference type="GO" id="GO:0009279">
    <property type="term" value="C:cell outer membrane"/>
    <property type="evidence" value="ECO:0007669"/>
    <property type="project" value="UniProtKB-SubCell"/>
</dbReference>
<dbReference type="AlphaFoldDB" id="A0A1G7Q331"/>
<reference evidence="10" key="1">
    <citation type="submission" date="2016-10" db="EMBL/GenBank/DDBJ databases">
        <authorList>
            <person name="Varghese N."/>
            <person name="Submissions S."/>
        </authorList>
    </citation>
    <scope>NUCLEOTIDE SEQUENCE [LARGE SCALE GENOMIC DNA]</scope>
    <source>
        <strain evidence="10">DSM 17933</strain>
    </source>
</reference>
<sequence>MKKQLKFIIVLLAGCGTMLAGCKKFLDQVPNDRITIEEVFRKKASSEAFLANVYSFVPDESNAIDGYPMVGCADEADLTWAGGPNYPVNIGNLNPSNVIFDRWGNYYQGIRSATYFMQHINENIEIRSLNGQQLIDQYQAEARFLRAYFYFLLMRQYGPVVLMGEEVTPPDAVAADMQIPRSKFDDCVNYVASELDKAAAVLPLQPQRNGQTSDAEFGRITKGIALAVKSRLLLYAASPQYNGNTEVSSFVSKDGTPLISQTYDALKWKRAADAAKAVIDLNIYSLYKDASGDPIKSLDGLFFNSWNSEQIFVRKSNDLARWDVHATPRQAGGWCGLAPTQEIVDSYFMSDGLLPAESSLYSEAGFTNVSGVQVSNMYLNREPRFYHGVTYNNSIWQGGTMSAPVPISFFLSSVNGRNGHPTDFSKTGYLIRKNVGRQTNVGAGGNGQVQSRTLILFRLGEIYLNYAEALNEYQPGAPDILNYLNAIRERAGIPTYGGGTGQVAFPAGQAAMRNKIWAERRIELAYEGHRFYDIRRWKIAPQVMGIMHGMDISKDGNDFYKRVPTATPHLFRQSYYWWPITQYELDRNRSIVQNPFW</sequence>
<comment type="subcellular location">
    <subcellularLocation>
        <location evidence="1">Cell outer membrane</location>
    </subcellularLocation>
</comment>
<dbReference type="InterPro" id="IPR011990">
    <property type="entry name" value="TPR-like_helical_dom_sf"/>
</dbReference>
<evidence type="ECO:0000256" key="1">
    <source>
        <dbReference type="ARBA" id="ARBA00004442"/>
    </source>
</evidence>
<dbReference type="Pfam" id="PF14322">
    <property type="entry name" value="SusD-like_3"/>
    <property type="match status" value="1"/>
</dbReference>
<dbReference type="InterPro" id="IPR012944">
    <property type="entry name" value="SusD_RagB_dom"/>
</dbReference>
<organism evidence="9 10">
    <name type="scientific">Pedobacter terrae</name>
    <dbReference type="NCBI Taxonomy" id="405671"/>
    <lineage>
        <taxon>Bacteria</taxon>
        <taxon>Pseudomonadati</taxon>
        <taxon>Bacteroidota</taxon>
        <taxon>Sphingobacteriia</taxon>
        <taxon>Sphingobacteriales</taxon>
        <taxon>Sphingobacteriaceae</taxon>
        <taxon>Pedobacter</taxon>
    </lineage>
</organism>
<keyword evidence="3 6" id="KW-0732">Signal</keyword>
<dbReference type="EMBL" id="FNCH01000002">
    <property type="protein sequence ID" value="SDF92904.1"/>
    <property type="molecule type" value="Genomic_DNA"/>
</dbReference>
<feature type="domain" description="RagB/SusD" evidence="7">
    <location>
        <begin position="327"/>
        <end position="597"/>
    </location>
</feature>
<dbReference type="RefSeq" id="WP_090497005.1">
    <property type="nucleotide sequence ID" value="NZ_FNCH01000002.1"/>
</dbReference>
<proteinExistence type="inferred from homology"/>
<dbReference type="OrthoDB" id="608091at2"/>
<dbReference type="Proteomes" id="UP000199643">
    <property type="component" value="Unassembled WGS sequence"/>
</dbReference>
<keyword evidence="5" id="KW-0998">Cell outer membrane</keyword>
<evidence type="ECO:0000256" key="4">
    <source>
        <dbReference type="ARBA" id="ARBA00023136"/>
    </source>
</evidence>
<dbReference type="InterPro" id="IPR033985">
    <property type="entry name" value="SusD-like_N"/>
</dbReference>
<feature type="domain" description="SusD-like N-terminal" evidence="8">
    <location>
        <begin position="97"/>
        <end position="231"/>
    </location>
</feature>
<evidence type="ECO:0000256" key="3">
    <source>
        <dbReference type="ARBA" id="ARBA00022729"/>
    </source>
</evidence>
<name>A0A1G7Q331_9SPHI</name>
<protein>
    <submittedName>
        <fullName evidence="9">Starch-binding associating with outer membrane</fullName>
    </submittedName>
</protein>
<evidence type="ECO:0000256" key="6">
    <source>
        <dbReference type="SAM" id="SignalP"/>
    </source>
</evidence>
<evidence type="ECO:0000259" key="7">
    <source>
        <dbReference type="Pfam" id="PF07980"/>
    </source>
</evidence>
<evidence type="ECO:0000313" key="10">
    <source>
        <dbReference type="Proteomes" id="UP000199643"/>
    </source>
</evidence>
<evidence type="ECO:0000256" key="2">
    <source>
        <dbReference type="ARBA" id="ARBA00006275"/>
    </source>
</evidence>
<evidence type="ECO:0000256" key="5">
    <source>
        <dbReference type="ARBA" id="ARBA00023237"/>
    </source>
</evidence>
<feature type="chain" id="PRO_5011643634" evidence="6">
    <location>
        <begin position="21"/>
        <end position="597"/>
    </location>
</feature>
<feature type="signal peptide" evidence="6">
    <location>
        <begin position="1"/>
        <end position="20"/>
    </location>
</feature>
<dbReference type="STRING" id="405671.SAMN05421827_102148"/>
<keyword evidence="10" id="KW-1185">Reference proteome</keyword>
<dbReference type="PROSITE" id="PS51257">
    <property type="entry name" value="PROKAR_LIPOPROTEIN"/>
    <property type="match status" value="1"/>
</dbReference>